<comment type="subcellular location">
    <subcellularLocation>
        <location evidence="2">Cell membrane</location>
    </subcellularLocation>
</comment>
<dbReference type="SUPFAM" id="SSF55874">
    <property type="entry name" value="ATPase domain of HSP90 chaperone/DNA topoisomerase II/histidine kinase"/>
    <property type="match status" value="1"/>
</dbReference>
<keyword evidence="6" id="KW-1003">Cell membrane</keyword>
<accession>A0ABT8TCS0</accession>
<dbReference type="RefSeq" id="WP_302711523.1">
    <property type="nucleotide sequence ID" value="NZ_JAULRT010000035.1"/>
</dbReference>
<dbReference type="PROSITE" id="PS50112">
    <property type="entry name" value="PAS"/>
    <property type="match status" value="1"/>
</dbReference>
<evidence type="ECO:0000259" key="19">
    <source>
        <dbReference type="PROSITE" id="PS50109"/>
    </source>
</evidence>
<evidence type="ECO:0000256" key="11">
    <source>
        <dbReference type="ARBA" id="ARBA00022741"/>
    </source>
</evidence>
<dbReference type="InterPro" id="IPR004358">
    <property type="entry name" value="Sig_transdc_His_kin-like_C"/>
</dbReference>
<dbReference type="InterPro" id="IPR014310">
    <property type="entry name" value="Sig_transdc_His_kinase_PhoR"/>
</dbReference>
<dbReference type="InterPro" id="IPR035965">
    <property type="entry name" value="PAS-like_dom_sf"/>
</dbReference>
<evidence type="ECO:0000256" key="10">
    <source>
        <dbReference type="ARBA" id="ARBA00022692"/>
    </source>
</evidence>
<evidence type="ECO:0000256" key="9">
    <source>
        <dbReference type="ARBA" id="ARBA00022679"/>
    </source>
</evidence>
<dbReference type="CDD" id="cd00082">
    <property type="entry name" value="HisKA"/>
    <property type="match status" value="1"/>
</dbReference>
<dbReference type="Gene3D" id="1.10.287.130">
    <property type="match status" value="1"/>
</dbReference>
<evidence type="ECO:0000256" key="15">
    <source>
        <dbReference type="ARBA" id="ARBA00023012"/>
    </source>
</evidence>
<proteinExistence type="predicted"/>
<dbReference type="InterPro" id="IPR050351">
    <property type="entry name" value="BphY/WalK/GraS-like"/>
</dbReference>
<keyword evidence="11" id="KW-0547">Nucleotide-binding</keyword>
<dbReference type="SUPFAM" id="SSF47384">
    <property type="entry name" value="Homodimeric domain of signal transducing histidine kinase"/>
    <property type="match status" value="1"/>
</dbReference>
<evidence type="ECO:0000256" key="3">
    <source>
        <dbReference type="ARBA" id="ARBA00012438"/>
    </source>
</evidence>
<keyword evidence="16 18" id="KW-0472">Membrane</keyword>
<dbReference type="PANTHER" id="PTHR45453:SF1">
    <property type="entry name" value="PHOSPHATE REGULON SENSOR PROTEIN PHOR"/>
    <property type="match status" value="1"/>
</dbReference>
<dbReference type="SMART" id="SM00388">
    <property type="entry name" value="HisKA"/>
    <property type="match status" value="1"/>
</dbReference>
<comment type="caution">
    <text evidence="21">The sequence shown here is derived from an EMBL/GenBank/DDBJ whole genome shotgun (WGS) entry which is preliminary data.</text>
</comment>
<dbReference type="Pfam" id="PF02518">
    <property type="entry name" value="HATPase_c"/>
    <property type="match status" value="1"/>
</dbReference>
<dbReference type="GO" id="GO:0016301">
    <property type="term" value="F:kinase activity"/>
    <property type="evidence" value="ECO:0007669"/>
    <property type="project" value="UniProtKB-KW"/>
</dbReference>
<protein>
    <recommendedName>
        <fullName evidence="4">Phosphate regulon sensor protein PhoR</fullName>
        <ecNumber evidence="3">2.7.13.3</ecNumber>
    </recommendedName>
</protein>
<keyword evidence="22" id="KW-1185">Reference proteome</keyword>
<feature type="domain" description="Histidine kinase" evidence="19">
    <location>
        <begin position="209"/>
        <end position="424"/>
    </location>
</feature>
<gene>
    <name evidence="21" type="primary">phoR</name>
    <name evidence="21" type="ORF">QWI16_04310</name>
</gene>
<dbReference type="Gene3D" id="3.30.450.20">
    <property type="entry name" value="PAS domain"/>
    <property type="match status" value="1"/>
</dbReference>
<evidence type="ECO:0000256" key="14">
    <source>
        <dbReference type="ARBA" id="ARBA00022989"/>
    </source>
</evidence>
<dbReference type="EMBL" id="JAULRT010000035">
    <property type="protein sequence ID" value="MDO3381384.1"/>
    <property type="molecule type" value="Genomic_DNA"/>
</dbReference>
<dbReference type="Proteomes" id="UP001168380">
    <property type="component" value="Unassembled WGS sequence"/>
</dbReference>
<evidence type="ECO:0000256" key="1">
    <source>
        <dbReference type="ARBA" id="ARBA00000085"/>
    </source>
</evidence>
<dbReference type="NCBIfam" id="NF008235">
    <property type="entry name" value="PRK11006.1"/>
    <property type="match status" value="1"/>
</dbReference>
<evidence type="ECO:0000256" key="17">
    <source>
        <dbReference type="ARBA" id="ARBA00025207"/>
    </source>
</evidence>
<dbReference type="InterPro" id="IPR036097">
    <property type="entry name" value="HisK_dim/P_sf"/>
</dbReference>
<dbReference type="PANTHER" id="PTHR45453">
    <property type="entry name" value="PHOSPHATE REGULON SENSOR PROTEIN PHOR"/>
    <property type="match status" value="1"/>
</dbReference>
<evidence type="ECO:0000256" key="12">
    <source>
        <dbReference type="ARBA" id="ARBA00022777"/>
    </source>
</evidence>
<evidence type="ECO:0000256" key="8">
    <source>
        <dbReference type="ARBA" id="ARBA00022592"/>
    </source>
</evidence>
<organism evidence="21 22">
    <name type="scientific">Gilvimarinus algae</name>
    <dbReference type="NCBI Taxonomy" id="3058037"/>
    <lineage>
        <taxon>Bacteria</taxon>
        <taxon>Pseudomonadati</taxon>
        <taxon>Pseudomonadota</taxon>
        <taxon>Gammaproteobacteria</taxon>
        <taxon>Cellvibrionales</taxon>
        <taxon>Cellvibrionaceae</taxon>
        <taxon>Gilvimarinus</taxon>
    </lineage>
</organism>
<evidence type="ECO:0000259" key="20">
    <source>
        <dbReference type="PROSITE" id="PS50112"/>
    </source>
</evidence>
<name>A0ABT8TCS0_9GAMM</name>
<dbReference type="InterPro" id="IPR021766">
    <property type="entry name" value="PhoR_N"/>
</dbReference>
<feature type="domain" description="PAS" evidence="20">
    <location>
        <begin position="87"/>
        <end position="135"/>
    </location>
</feature>
<keyword evidence="9" id="KW-0808">Transferase</keyword>
<reference evidence="21" key="1">
    <citation type="submission" date="2023-07" db="EMBL/GenBank/DDBJ databases">
        <title>Gilvimarinus algae sp. nov., isolated from the surface of Kelp.</title>
        <authorList>
            <person name="Sun Y.Y."/>
            <person name="Gong Y."/>
            <person name="Du Z.J."/>
        </authorList>
    </citation>
    <scope>NUCLEOTIDE SEQUENCE</scope>
    <source>
        <strain evidence="21">SDUM040014</strain>
    </source>
</reference>
<comment type="function">
    <text evidence="17">Member of the two-component regulatory system PhoR/PhoB involved in the phosphate regulon genes expression. PhoR may function as a membrane-associated protein kinase that phosphorylates PhoB in response to environmental signals.</text>
</comment>
<sequence length="434" mass="49547">MLQGFHAELKRLVVVLTIAVVIGLLIDQLAWTLILFGAWYIGWNLWQMLRLNIWLQGKRKSQPPESSGLWGEVFDAIYHLQRRQKREKKNLQAVINRVQETTSALKDGVILLDWRGHLDWWNPAAQRLLGFYNSDQGQSVINFVRHPRFVDYFEAGDYVEPLDIPSPRFPDKRLQFQITRFGKNERLIVVRDITQIYHLEQMRKDFVANVSHELRTPLTVISGYLETMADNNTIPTWEKPLEQMQQQSKRMSLLINDLIMLSKLETADTGFNQKRLPLVPLLQSIKSEAMVLASEKQQTITLDCAPEISVIGNEKELHSAFSNLVINAVKYTPEGGKIAMRLWRSGPHVYFSVTDNGVGFEAKHIPHLTERFYRVDASRNSKTGGTGLGLAIVKHVLLRHDAELQINSEVGKGSVFTCIFPANDGRTGLRPADK</sequence>
<keyword evidence="8" id="KW-0592">Phosphate transport</keyword>
<keyword evidence="10 18" id="KW-0812">Transmembrane</keyword>
<dbReference type="PRINTS" id="PR00344">
    <property type="entry name" value="BCTRLSENSOR"/>
</dbReference>
<evidence type="ECO:0000256" key="6">
    <source>
        <dbReference type="ARBA" id="ARBA00022475"/>
    </source>
</evidence>
<dbReference type="NCBIfam" id="TIGR02966">
    <property type="entry name" value="phoR_proteo"/>
    <property type="match status" value="1"/>
</dbReference>
<keyword evidence="12 21" id="KW-0418">Kinase</keyword>
<dbReference type="InterPro" id="IPR005467">
    <property type="entry name" value="His_kinase_dom"/>
</dbReference>
<evidence type="ECO:0000256" key="5">
    <source>
        <dbReference type="ARBA" id="ARBA00022448"/>
    </source>
</evidence>
<evidence type="ECO:0000256" key="4">
    <source>
        <dbReference type="ARBA" id="ARBA00019665"/>
    </source>
</evidence>
<comment type="catalytic activity">
    <reaction evidence="1">
        <text>ATP + protein L-histidine = ADP + protein N-phospho-L-histidine.</text>
        <dbReference type="EC" id="2.7.13.3"/>
    </reaction>
</comment>
<evidence type="ECO:0000313" key="22">
    <source>
        <dbReference type="Proteomes" id="UP001168380"/>
    </source>
</evidence>
<dbReference type="InterPro" id="IPR036890">
    <property type="entry name" value="HATPase_C_sf"/>
</dbReference>
<keyword evidence="14 18" id="KW-1133">Transmembrane helix</keyword>
<dbReference type="PROSITE" id="PS50109">
    <property type="entry name" value="HIS_KIN"/>
    <property type="match status" value="1"/>
</dbReference>
<dbReference type="Gene3D" id="3.30.565.10">
    <property type="entry name" value="Histidine kinase-like ATPase, C-terminal domain"/>
    <property type="match status" value="1"/>
</dbReference>
<dbReference type="SUPFAM" id="SSF55785">
    <property type="entry name" value="PYP-like sensor domain (PAS domain)"/>
    <property type="match status" value="1"/>
</dbReference>
<keyword evidence="7" id="KW-0597">Phosphoprotein</keyword>
<dbReference type="EC" id="2.7.13.3" evidence="3"/>
<evidence type="ECO:0000256" key="2">
    <source>
        <dbReference type="ARBA" id="ARBA00004236"/>
    </source>
</evidence>
<keyword evidence="13" id="KW-0067">ATP-binding</keyword>
<keyword evidence="15" id="KW-0902">Two-component regulatory system</keyword>
<dbReference type="InterPro" id="IPR003661">
    <property type="entry name" value="HisK_dim/P_dom"/>
</dbReference>
<dbReference type="InterPro" id="IPR003594">
    <property type="entry name" value="HATPase_dom"/>
</dbReference>
<feature type="transmembrane region" description="Helical" evidence="18">
    <location>
        <begin position="12"/>
        <end position="41"/>
    </location>
</feature>
<dbReference type="Pfam" id="PF11808">
    <property type="entry name" value="PhoR"/>
    <property type="match status" value="1"/>
</dbReference>
<dbReference type="SMART" id="SM00387">
    <property type="entry name" value="HATPase_c"/>
    <property type="match status" value="1"/>
</dbReference>
<evidence type="ECO:0000256" key="18">
    <source>
        <dbReference type="SAM" id="Phobius"/>
    </source>
</evidence>
<keyword evidence="5" id="KW-0813">Transport</keyword>
<evidence type="ECO:0000313" key="21">
    <source>
        <dbReference type="EMBL" id="MDO3381384.1"/>
    </source>
</evidence>
<dbReference type="InterPro" id="IPR000014">
    <property type="entry name" value="PAS"/>
</dbReference>
<evidence type="ECO:0000256" key="7">
    <source>
        <dbReference type="ARBA" id="ARBA00022553"/>
    </source>
</evidence>
<evidence type="ECO:0000256" key="13">
    <source>
        <dbReference type="ARBA" id="ARBA00022840"/>
    </source>
</evidence>
<dbReference type="Pfam" id="PF00512">
    <property type="entry name" value="HisKA"/>
    <property type="match status" value="1"/>
</dbReference>
<evidence type="ECO:0000256" key="16">
    <source>
        <dbReference type="ARBA" id="ARBA00023136"/>
    </source>
</evidence>